<keyword evidence="1 4" id="KW-0808">Transferase</keyword>
<dbReference type="Proteomes" id="UP000308181">
    <property type="component" value="Unassembled WGS sequence"/>
</dbReference>
<feature type="domain" description="Glycosyltransferase 2-like" evidence="2">
    <location>
        <begin position="9"/>
        <end position="121"/>
    </location>
</feature>
<sequence>MIRLEKCTLLISTYNWPEALELVLKSVTLQTVIPSEIIIADDGSTHETKKIIDSYRAVLNIKHVWHTDEGFRKTIIMNKAIKEAEHDYIIQIDGDMILHPKFIKDHLHYAKENYFIKGSRAMLHQNLTQEILKLKTFDFSVLSNHVRSKINATRLPFLAPLFFGNKYRTNNLRGCNFAFWKKDFILVNGYNNEINGWGHEDIELAARLVNNGVLRRQFKMIAICFHLYHKINTREKELENLFVYEQTVKQNIKTIPNGYQQF</sequence>
<dbReference type="InterPro" id="IPR029044">
    <property type="entry name" value="Nucleotide-diphossugar_trans"/>
</dbReference>
<evidence type="ECO:0000259" key="3">
    <source>
        <dbReference type="Pfam" id="PF02709"/>
    </source>
</evidence>
<dbReference type="EMBL" id="SWBP01000001">
    <property type="protein sequence ID" value="TKC00591.1"/>
    <property type="molecule type" value="Genomic_DNA"/>
</dbReference>
<accession>A0A4V5NXT0</accession>
<dbReference type="PANTHER" id="PTHR43685">
    <property type="entry name" value="GLYCOSYLTRANSFERASE"/>
    <property type="match status" value="1"/>
</dbReference>
<proteinExistence type="predicted"/>
<name>A0A4V5NXT0_9SPHI</name>
<organism evidence="4 5">
    <name type="scientific">Pedobacter cryophilus</name>
    <dbReference type="NCBI Taxonomy" id="2571271"/>
    <lineage>
        <taxon>Bacteria</taxon>
        <taxon>Pseudomonadati</taxon>
        <taxon>Bacteroidota</taxon>
        <taxon>Sphingobacteriia</taxon>
        <taxon>Sphingobacteriales</taxon>
        <taxon>Sphingobacteriaceae</taxon>
        <taxon>Pedobacter</taxon>
    </lineage>
</organism>
<comment type="caution">
    <text evidence="4">The sequence shown here is derived from an EMBL/GenBank/DDBJ whole genome shotgun (WGS) entry which is preliminary data.</text>
</comment>
<feature type="domain" description="Galactosyltransferase C-terminal" evidence="3">
    <location>
        <begin position="163"/>
        <end position="230"/>
    </location>
</feature>
<dbReference type="OrthoDB" id="9801954at2"/>
<evidence type="ECO:0000256" key="1">
    <source>
        <dbReference type="ARBA" id="ARBA00022679"/>
    </source>
</evidence>
<evidence type="ECO:0000313" key="4">
    <source>
        <dbReference type="EMBL" id="TKC00591.1"/>
    </source>
</evidence>
<dbReference type="InterPro" id="IPR050834">
    <property type="entry name" value="Glycosyltransf_2"/>
</dbReference>
<dbReference type="InterPro" id="IPR027791">
    <property type="entry name" value="Galactosyl_T_C"/>
</dbReference>
<dbReference type="SUPFAM" id="SSF53448">
    <property type="entry name" value="Nucleotide-diphospho-sugar transferases"/>
    <property type="match status" value="1"/>
</dbReference>
<dbReference type="InterPro" id="IPR001173">
    <property type="entry name" value="Glyco_trans_2-like"/>
</dbReference>
<reference evidence="4 5" key="1">
    <citation type="submission" date="2019-04" db="EMBL/GenBank/DDBJ databases">
        <title>Pedobacter sp. AR-3-17 sp. nov., isolated from Arctic soil.</title>
        <authorList>
            <person name="Dahal R.H."/>
            <person name="Kim D.-U."/>
        </authorList>
    </citation>
    <scope>NUCLEOTIDE SEQUENCE [LARGE SCALE GENOMIC DNA]</scope>
    <source>
        <strain evidence="4 5">AR-3-17</strain>
    </source>
</reference>
<dbReference type="Pfam" id="PF00535">
    <property type="entry name" value="Glycos_transf_2"/>
    <property type="match status" value="1"/>
</dbReference>
<dbReference type="RefSeq" id="WP_136824800.1">
    <property type="nucleotide sequence ID" value="NZ_SWBP01000001.1"/>
</dbReference>
<evidence type="ECO:0000259" key="2">
    <source>
        <dbReference type="Pfam" id="PF00535"/>
    </source>
</evidence>
<evidence type="ECO:0000313" key="5">
    <source>
        <dbReference type="Proteomes" id="UP000308181"/>
    </source>
</evidence>
<dbReference type="Pfam" id="PF02709">
    <property type="entry name" value="Glyco_transf_7C"/>
    <property type="match status" value="1"/>
</dbReference>
<dbReference type="CDD" id="cd06420">
    <property type="entry name" value="GT2_Chondriotin_Pol_N"/>
    <property type="match status" value="1"/>
</dbReference>
<keyword evidence="5" id="KW-1185">Reference proteome</keyword>
<dbReference type="AlphaFoldDB" id="A0A4V5NXT0"/>
<protein>
    <submittedName>
        <fullName evidence="4">Glycosyltransferase</fullName>
    </submittedName>
</protein>
<dbReference type="PANTHER" id="PTHR43685:SF3">
    <property type="entry name" value="SLR2126 PROTEIN"/>
    <property type="match status" value="1"/>
</dbReference>
<gene>
    <name evidence="4" type="ORF">FA046_02625</name>
</gene>
<dbReference type="Gene3D" id="3.90.550.10">
    <property type="entry name" value="Spore Coat Polysaccharide Biosynthesis Protein SpsA, Chain A"/>
    <property type="match status" value="1"/>
</dbReference>
<dbReference type="GO" id="GO:0016740">
    <property type="term" value="F:transferase activity"/>
    <property type="evidence" value="ECO:0007669"/>
    <property type="project" value="UniProtKB-KW"/>
</dbReference>